<dbReference type="SUPFAM" id="SSF56300">
    <property type="entry name" value="Metallo-dependent phosphatases"/>
    <property type="match status" value="1"/>
</dbReference>
<feature type="domain" description="Calcineurin-like phosphoesterase" evidence="1">
    <location>
        <begin position="1"/>
        <end position="185"/>
    </location>
</feature>
<dbReference type="PANTHER" id="PTHR12905">
    <property type="entry name" value="METALLOPHOSPHOESTERASE"/>
    <property type="match status" value="1"/>
</dbReference>
<dbReference type="InterPro" id="IPR051693">
    <property type="entry name" value="UPF0046_metallophosphoest"/>
</dbReference>
<dbReference type="Pfam" id="PF00149">
    <property type="entry name" value="Metallophos"/>
    <property type="match status" value="1"/>
</dbReference>
<name>A0A6J5SUS0_9CAUD</name>
<evidence type="ECO:0000313" key="2">
    <source>
        <dbReference type="EMBL" id="CAB4219039.1"/>
    </source>
</evidence>
<organism evidence="2">
    <name type="scientific">uncultured Caudovirales phage</name>
    <dbReference type="NCBI Taxonomy" id="2100421"/>
    <lineage>
        <taxon>Viruses</taxon>
        <taxon>Duplodnaviria</taxon>
        <taxon>Heunggongvirae</taxon>
        <taxon>Uroviricota</taxon>
        <taxon>Caudoviricetes</taxon>
        <taxon>Peduoviridae</taxon>
        <taxon>Maltschvirus</taxon>
        <taxon>Maltschvirus maltsch</taxon>
    </lineage>
</organism>
<accession>A0A6J5SUS0</accession>
<dbReference type="EMBL" id="LR797474">
    <property type="protein sequence ID" value="CAB4219039.1"/>
    <property type="molecule type" value="Genomic_DNA"/>
</dbReference>
<protein>
    <submittedName>
        <fullName evidence="2">COG2129 Predicted phosphoesterases, related to the Icc protein</fullName>
    </submittedName>
</protein>
<dbReference type="PANTHER" id="PTHR12905:SF0">
    <property type="entry name" value="CALCINEURIN-LIKE PHOSPHOESTERASE DOMAIN-CONTAINING PROTEIN"/>
    <property type="match status" value="1"/>
</dbReference>
<dbReference type="InterPro" id="IPR029052">
    <property type="entry name" value="Metallo-depent_PP-like"/>
</dbReference>
<dbReference type="InterPro" id="IPR004843">
    <property type="entry name" value="Calcineurin-like_PHP"/>
</dbReference>
<sequence length="227" mass="25873">MEITFISDTHWLVSDQSKLDELNELLPGGPCIVHAGDVSGRGTEREIRLFLDWFHKLPYMHKILIAGNHDFFFEVAKPEEVQALLAEYPGITYLNDSGVTIEGIKFWGSPVTPEFHNWAFNRFENEIGAHWDLIPEEVDVLITHGPPHGVLDKTIREGWSVGCKQLLAKVDQIKPQVHVFGHIHEGMGQIKIGNTLFINASMVDERYSMYYENPPIIWVEPKTQSLV</sequence>
<evidence type="ECO:0000259" key="1">
    <source>
        <dbReference type="Pfam" id="PF00149"/>
    </source>
</evidence>
<reference evidence="2" key="1">
    <citation type="submission" date="2020-05" db="EMBL/GenBank/DDBJ databases">
        <authorList>
            <person name="Chiriac C."/>
            <person name="Salcher M."/>
            <person name="Ghai R."/>
            <person name="Kavagutti S V."/>
        </authorList>
    </citation>
    <scope>NUCLEOTIDE SEQUENCE</scope>
</reference>
<dbReference type="Gene3D" id="3.60.21.10">
    <property type="match status" value="1"/>
</dbReference>
<gene>
    <name evidence="2" type="ORF">UFOVP1604_122</name>
</gene>
<proteinExistence type="predicted"/>
<dbReference type="CDD" id="cd07379">
    <property type="entry name" value="MPP_239FB"/>
    <property type="match status" value="1"/>
</dbReference>
<dbReference type="GO" id="GO:0016787">
    <property type="term" value="F:hydrolase activity"/>
    <property type="evidence" value="ECO:0007669"/>
    <property type="project" value="InterPro"/>
</dbReference>